<dbReference type="InterPro" id="IPR011990">
    <property type="entry name" value="TPR-like_helical_dom_sf"/>
</dbReference>
<dbReference type="EMBL" id="CP032050">
    <property type="protein sequence ID" value="AYN66124.1"/>
    <property type="molecule type" value="Genomic_DNA"/>
</dbReference>
<keyword evidence="3" id="KW-1185">Reference proteome</keyword>
<keyword evidence="1" id="KW-0732">Signal</keyword>
<organism evidence="2 3">
    <name type="scientific">Euzebyella marina</name>
    <dbReference type="NCBI Taxonomy" id="1761453"/>
    <lineage>
        <taxon>Bacteria</taxon>
        <taxon>Pseudomonadati</taxon>
        <taxon>Bacteroidota</taxon>
        <taxon>Flavobacteriia</taxon>
        <taxon>Flavobacteriales</taxon>
        <taxon>Flavobacteriaceae</taxon>
        <taxon>Euzebyella</taxon>
    </lineage>
</organism>
<accession>A0A3G2L1J2</accession>
<protein>
    <recommendedName>
        <fullName evidence="4">Tetratricopeptide repeat protein</fullName>
    </recommendedName>
</protein>
<evidence type="ECO:0000256" key="1">
    <source>
        <dbReference type="SAM" id="SignalP"/>
    </source>
</evidence>
<feature type="signal peptide" evidence="1">
    <location>
        <begin position="1"/>
        <end position="23"/>
    </location>
</feature>
<dbReference type="SMART" id="SM00028">
    <property type="entry name" value="TPR"/>
    <property type="match status" value="3"/>
</dbReference>
<dbReference type="AlphaFoldDB" id="A0A3G2L1J2"/>
<dbReference type="KEGG" id="emar:D1013_01370"/>
<dbReference type="Gene3D" id="1.25.40.10">
    <property type="entry name" value="Tetratricopeptide repeat domain"/>
    <property type="match status" value="2"/>
</dbReference>
<evidence type="ECO:0008006" key="4">
    <source>
        <dbReference type="Google" id="ProtNLM"/>
    </source>
</evidence>
<dbReference type="SUPFAM" id="SSF48452">
    <property type="entry name" value="TPR-like"/>
    <property type="match status" value="1"/>
</dbReference>
<feature type="chain" id="PRO_5018123451" description="Tetratricopeptide repeat protein" evidence="1">
    <location>
        <begin position="24"/>
        <end position="313"/>
    </location>
</feature>
<dbReference type="Proteomes" id="UP000276309">
    <property type="component" value="Chromosome"/>
</dbReference>
<dbReference type="RefSeq" id="WP_121847176.1">
    <property type="nucleotide sequence ID" value="NZ_CP032050.1"/>
</dbReference>
<gene>
    <name evidence="2" type="ORF">D1013_01370</name>
</gene>
<reference evidence="2 3" key="1">
    <citation type="submission" date="2018-08" db="EMBL/GenBank/DDBJ databases">
        <title>The reduced genetic potential of extracellular carbohydrate catabolism in Euzebyella marina RN62, a Flavobacteriia bacterium isolated from the hadal water.</title>
        <authorList>
            <person name="Xue C."/>
        </authorList>
    </citation>
    <scope>NUCLEOTIDE SEQUENCE [LARGE SCALE GENOMIC DNA]</scope>
    <source>
        <strain evidence="2 3">RN62</strain>
    </source>
</reference>
<evidence type="ECO:0000313" key="2">
    <source>
        <dbReference type="EMBL" id="AYN66124.1"/>
    </source>
</evidence>
<name>A0A3G2L1J2_9FLAO</name>
<proteinExistence type="predicted"/>
<evidence type="ECO:0000313" key="3">
    <source>
        <dbReference type="Proteomes" id="UP000276309"/>
    </source>
</evidence>
<dbReference type="InterPro" id="IPR019734">
    <property type="entry name" value="TPR_rpt"/>
</dbReference>
<dbReference type="OrthoDB" id="1465784at2"/>
<sequence length="313" mass="35898">MNGLIKIAAYSMAIGLLVNPLYAQEPEEEFNEQKSAELFLENYSDEFQENFFEALKQKGIENYDKAINLLLKCKNIDPGKLVVDHELAKVYLKEKEYPLAEDYAFEALQNEPDNLWYADTFVEALRKQGKEFDNAKNQLPNHQKLNENLALAYFKKRDYETALSILKNADKSDFAAALAVKINDSLEKRKDEITSTSFSVSSENNAEVNTFNQYKVQIDNFLRTDNLIMLEKISSEALESFPSQPLLYYAQGRALNKKGKHREAIELLETGLDYLIGDISLGNKFYQELSDAYNSINNSVRANMYLRKIKPGF</sequence>